<evidence type="ECO:0000313" key="2">
    <source>
        <dbReference type="EMBL" id="SER65993.1"/>
    </source>
</evidence>
<sequence length="151" mass="16007">MFKSTALAAVVVLATATPACADLSYSYRYTLRLETDASPAVLTTAITADFGRLFPFDSNCPTLPPVGGHCDLYSAGQSYPVQIIDRTTNSWTFLSLPTGRSIVFSLENGPNGVELRTRSGGLSTPTTAATIHSGTAYALWSLFANNISAAY</sequence>
<dbReference type="RefSeq" id="WP_143073433.1">
    <property type="nucleotide sequence ID" value="NZ_FOGI01000004.1"/>
</dbReference>
<organism evidence="2 3">
    <name type="scientific">Actinokineospora terrae</name>
    <dbReference type="NCBI Taxonomy" id="155974"/>
    <lineage>
        <taxon>Bacteria</taxon>
        <taxon>Bacillati</taxon>
        <taxon>Actinomycetota</taxon>
        <taxon>Actinomycetes</taxon>
        <taxon>Pseudonocardiales</taxon>
        <taxon>Pseudonocardiaceae</taxon>
        <taxon>Actinokineospora</taxon>
    </lineage>
</organism>
<dbReference type="STRING" id="155974.SAMN04487818_104515"/>
<keyword evidence="1" id="KW-0732">Signal</keyword>
<dbReference type="Proteomes" id="UP000199051">
    <property type="component" value="Unassembled WGS sequence"/>
</dbReference>
<keyword evidence="3" id="KW-1185">Reference proteome</keyword>
<name>A0A1H9R1X9_9PSEU</name>
<accession>A0A1H9R1X9</accession>
<protein>
    <submittedName>
        <fullName evidence="2">Uncharacterized protein</fullName>
    </submittedName>
</protein>
<reference evidence="3" key="1">
    <citation type="submission" date="2016-10" db="EMBL/GenBank/DDBJ databases">
        <authorList>
            <person name="Varghese N."/>
            <person name="Submissions S."/>
        </authorList>
    </citation>
    <scope>NUCLEOTIDE SEQUENCE [LARGE SCALE GENOMIC DNA]</scope>
    <source>
        <strain evidence="3">DSM 44260</strain>
    </source>
</reference>
<feature type="signal peptide" evidence="1">
    <location>
        <begin position="1"/>
        <end position="21"/>
    </location>
</feature>
<evidence type="ECO:0000313" key="3">
    <source>
        <dbReference type="Proteomes" id="UP000199051"/>
    </source>
</evidence>
<dbReference type="EMBL" id="FOGI01000004">
    <property type="protein sequence ID" value="SER65993.1"/>
    <property type="molecule type" value="Genomic_DNA"/>
</dbReference>
<feature type="chain" id="PRO_5011795240" evidence="1">
    <location>
        <begin position="22"/>
        <end position="151"/>
    </location>
</feature>
<gene>
    <name evidence="2" type="ORF">SAMN04487818_104515</name>
</gene>
<proteinExistence type="predicted"/>
<evidence type="ECO:0000256" key="1">
    <source>
        <dbReference type="SAM" id="SignalP"/>
    </source>
</evidence>
<dbReference type="AlphaFoldDB" id="A0A1H9R1X9"/>